<accession>A0ABN7XLD4</accession>
<proteinExistence type="predicted"/>
<reference evidence="1 2" key="1">
    <citation type="submission" date="2021-06" db="EMBL/GenBank/DDBJ databases">
        <authorList>
            <person name="Kallberg Y."/>
            <person name="Tangrot J."/>
            <person name="Rosling A."/>
        </authorList>
    </citation>
    <scope>NUCLEOTIDE SEQUENCE [LARGE SCALE GENOMIC DNA]</scope>
    <source>
        <strain evidence="1 2">120-4 pot B 10/14</strain>
    </source>
</reference>
<name>A0ABN7XLD4_GIGMA</name>
<keyword evidence="2" id="KW-1185">Reference proteome</keyword>
<protein>
    <submittedName>
        <fullName evidence="1">9156_t:CDS:1</fullName>
    </submittedName>
</protein>
<dbReference type="EMBL" id="CAJVQB010156001">
    <property type="protein sequence ID" value="CAG8856084.1"/>
    <property type="molecule type" value="Genomic_DNA"/>
</dbReference>
<dbReference type="Proteomes" id="UP000789901">
    <property type="component" value="Unassembled WGS sequence"/>
</dbReference>
<evidence type="ECO:0000313" key="2">
    <source>
        <dbReference type="Proteomes" id="UP000789901"/>
    </source>
</evidence>
<feature type="non-terminal residue" evidence="1">
    <location>
        <position position="53"/>
    </location>
</feature>
<sequence>MSKDKIPQEIKKIIIEKEETVSQNSKYFLQDENSIKKEIYKNIPEKYKKMIQS</sequence>
<organism evidence="1 2">
    <name type="scientific">Gigaspora margarita</name>
    <dbReference type="NCBI Taxonomy" id="4874"/>
    <lineage>
        <taxon>Eukaryota</taxon>
        <taxon>Fungi</taxon>
        <taxon>Fungi incertae sedis</taxon>
        <taxon>Mucoromycota</taxon>
        <taxon>Glomeromycotina</taxon>
        <taxon>Glomeromycetes</taxon>
        <taxon>Diversisporales</taxon>
        <taxon>Gigasporaceae</taxon>
        <taxon>Gigaspora</taxon>
    </lineage>
</organism>
<comment type="caution">
    <text evidence="1">The sequence shown here is derived from an EMBL/GenBank/DDBJ whole genome shotgun (WGS) entry which is preliminary data.</text>
</comment>
<gene>
    <name evidence="1" type="ORF">GMARGA_LOCUS44905</name>
</gene>
<evidence type="ECO:0000313" key="1">
    <source>
        <dbReference type="EMBL" id="CAG8856084.1"/>
    </source>
</evidence>